<name>A0A2W5KYZ1_9GAMM</name>
<dbReference type="Pfam" id="PF10670">
    <property type="entry name" value="DUF4198"/>
    <property type="match status" value="1"/>
</dbReference>
<gene>
    <name evidence="2" type="ORF">DI564_00145</name>
</gene>
<evidence type="ECO:0000256" key="1">
    <source>
        <dbReference type="SAM" id="SignalP"/>
    </source>
</evidence>
<evidence type="ECO:0000313" key="2">
    <source>
        <dbReference type="EMBL" id="PZQ19915.1"/>
    </source>
</evidence>
<proteinExistence type="predicted"/>
<reference evidence="2 3" key="1">
    <citation type="submission" date="2017-08" db="EMBL/GenBank/DDBJ databases">
        <title>Infants hospitalized years apart are colonized by the same room-sourced microbial strains.</title>
        <authorList>
            <person name="Brooks B."/>
            <person name="Olm M.R."/>
            <person name="Firek B.A."/>
            <person name="Baker R."/>
            <person name="Thomas B.C."/>
            <person name="Morowitz M.J."/>
            <person name="Banfield J.F."/>
        </authorList>
    </citation>
    <scope>NUCLEOTIDE SEQUENCE [LARGE SCALE GENOMIC DNA]</scope>
    <source>
        <strain evidence="2">S2_005_003_R2_42</strain>
    </source>
</reference>
<feature type="signal peptide" evidence="1">
    <location>
        <begin position="1"/>
        <end position="24"/>
    </location>
</feature>
<comment type="caution">
    <text evidence="2">The sequence shown here is derived from an EMBL/GenBank/DDBJ whole genome shotgun (WGS) entry which is preliminary data.</text>
</comment>
<feature type="chain" id="PRO_5016057042" evidence="1">
    <location>
        <begin position="25"/>
        <end position="269"/>
    </location>
</feature>
<dbReference type="EMBL" id="QFPO01000001">
    <property type="protein sequence ID" value="PZQ19915.1"/>
    <property type="molecule type" value="Genomic_DNA"/>
</dbReference>
<dbReference type="InterPro" id="IPR019613">
    <property type="entry name" value="DUF4198"/>
</dbReference>
<dbReference type="AlphaFoldDB" id="A0A2W5KYZ1"/>
<evidence type="ECO:0000313" key="3">
    <source>
        <dbReference type="Proteomes" id="UP000249046"/>
    </source>
</evidence>
<organism evidence="2 3">
    <name type="scientific">Rhodanobacter denitrificans</name>
    <dbReference type="NCBI Taxonomy" id="666685"/>
    <lineage>
        <taxon>Bacteria</taxon>
        <taxon>Pseudomonadati</taxon>
        <taxon>Pseudomonadota</taxon>
        <taxon>Gammaproteobacteria</taxon>
        <taxon>Lysobacterales</taxon>
        <taxon>Rhodanobacteraceae</taxon>
        <taxon>Rhodanobacter</taxon>
    </lineage>
</organism>
<accession>A0A2W5KYZ1</accession>
<keyword evidence="1" id="KW-0732">Signal</keyword>
<sequence>MKSALKWAALGLAAVLPLSVQAHKAWILPSQTVLSKAGWITVDAAVSNDLFYFNHVPLRVEGLVITGPDGAAVEAQNSHTGKYRTTFDVDLGKDGTYRIATVNSGLFASWVDDKGERKRWRGSAETFAKEVPASAKELKVTQSSGRIETFVTLGKPNETALKPTGQGLELVPVTHPNDLFAGEAATFALQIDGKPAADLEIEIVPGGSRYRDRQNEIKVKTDAQGRFSVTWPQAGMYWLEASLSDAHTSVPQASERRASYVATFEVLPQ</sequence>
<protein>
    <submittedName>
        <fullName evidence="2">DUF4198 domain-containing protein</fullName>
    </submittedName>
</protein>
<dbReference type="Proteomes" id="UP000249046">
    <property type="component" value="Unassembled WGS sequence"/>
</dbReference>